<name>A0A5C6XE11_9DELT</name>
<dbReference type="Proteomes" id="UP000321046">
    <property type="component" value="Unassembled WGS sequence"/>
</dbReference>
<dbReference type="EMBL" id="VOSL01000028">
    <property type="protein sequence ID" value="TXD39685.1"/>
    <property type="molecule type" value="Genomic_DNA"/>
</dbReference>
<reference evidence="1 2" key="1">
    <citation type="submission" date="2019-08" db="EMBL/GenBank/DDBJ databases">
        <title>Bradymonadales sp. TMQ2.</title>
        <authorList>
            <person name="Liang Q."/>
        </authorList>
    </citation>
    <scope>NUCLEOTIDE SEQUENCE [LARGE SCALE GENOMIC DNA]</scope>
    <source>
        <strain evidence="1 2">TMQ2</strain>
    </source>
</reference>
<evidence type="ECO:0000313" key="1">
    <source>
        <dbReference type="EMBL" id="TXD39685.1"/>
    </source>
</evidence>
<dbReference type="RefSeq" id="WP_146973715.1">
    <property type="nucleotide sequence ID" value="NZ_VOSL01000028.1"/>
</dbReference>
<evidence type="ECO:0000313" key="2">
    <source>
        <dbReference type="Proteomes" id="UP000321046"/>
    </source>
</evidence>
<proteinExistence type="predicted"/>
<sequence length="87" mass="9971">MVFDKKENQHGVIQLIGKVFSSSEQTGKQPAVKDEIVFIGETRLDAKRAMLRYWARHQNDLGLSLDQFSAKCRLLADHRTIVYKASH</sequence>
<gene>
    <name evidence="1" type="ORF">FRC96_06590</name>
</gene>
<dbReference type="AlphaFoldDB" id="A0A5C6XE11"/>
<comment type="caution">
    <text evidence="1">The sequence shown here is derived from an EMBL/GenBank/DDBJ whole genome shotgun (WGS) entry which is preliminary data.</text>
</comment>
<accession>A0A5C6XE11</accession>
<protein>
    <submittedName>
        <fullName evidence="1">Uncharacterized protein</fullName>
    </submittedName>
</protein>
<organism evidence="1 2">
    <name type="scientific">Lujinxingia vulgaris</name>
    <dbReference type="NCBI Taxonomy" id="2600176"/>
    <lineage>
        <taxon>Bacteria</taxon>
        <taxon>Deltaproteobacteria</taxon>
        <taxon>Bradymonadales</taxon>
        <taxon>Lujinxingiaceae</taxon>
        <taxon>Lujinxingia</taxon>
    </lineage>
</organism>